<dbReference type="InterPro" id="IPR032816">
    <property type="entry name" value="VTT_dom"/>
</dbReference>
<keyword evidence="4 6" id="KW-1133">Transmembrane helix</keyword>
<dbReference type="GO" id="GO:0005886">
    <property type="term" value="C:plasma membrane"/>
    <property type="evidence" value="ECO:0007669"/>
    <property type="project" value="UniProtKB-SubCell"/>
</dbReference>
<evidence type="ECO:0000256" key="1">
    <source>
        <dbReference type="ARBA" id="ARBA00004651"/>
    </source>
</evidence>
<feature type="transmembrane region" description="Helical" evidence="6">
    <location>
        <begin position="175"/>
        <end position="193"/>
    </location>
</feature>
<feature type="transmembrane region" description="Helical" evidence="6">
    <location>
        <begin position="54"/>
        <end position="76"/>
    </location>
</feature>
<dbReference type="PANTHER" id="PTHR42709">
    <property type="entry name" value="ALKALINE PHOSPHATASE LIKE PROTEIN"/>
    <property type="match status" value="1"/>
</dbReference>
<keyword evidence="3 6" id="KW-0812">Transmembrane</keyword>
<keyword evidence="2" id="KW-1003">Cell membrane</keyword>
<evidence type="ECO:0000256" key="5">
    <source>
        <dbReference type="ARBA" id="ARBA00023136"/>
    </source>
</evidence>
<evidence type="ECO:0000256" key="4">
    <source>
        <dbReference type="ARBA" id="ARBA00022989"/>
    </source>
</evidence>
<accession>A0A1G2QDV8</accession>
<evidence type="ECO:0000256" key="2">
    <source>
        <dbReference type="ARBA" id="ARBA00022475"/>
    </source>
</evidence>
<feature type="transmembrane region" description="Helical" evidence="6">
    <location>
        <begin position="12"/>
        <end position="34"/>
    </location>
</feature>
<dbReference type="AlphaFoldDB" id="A0A1G2QDV8"/>
<dbReference type="Pfam" id="PF09335">
    <property type="entry name" value="VTT_dom"/>
    <property type="match status" value="1"/>
</dbReference>
<comment type="subcellular location">
    <subcellularLocation>
        <location evidence="1">Cell membrane</location>
        <topology evidence="1">Multi-pass membrane protein</topology>
    </subcellularLocation>
</comment>
<keyword evidence="5 6" id="KW-0472">Membrane</keyword>
<reference evidence="8 9" key="1">
    <citation type="journal article" date="2016" name="Nat. Commun.">
        <title>Thousands of microbial genomes shed light on interconnected biogeochemical processes in an aquifer system.</title>
        <authorList>
            <person name="Anantharaman K."/>
            <person name="Brown C.T."/>
            <person name="Hug L.A."/>
            <person name="Sharon I."/>
            <person name="Castelle C.J."/>
            <person name="Probst A.J."/>
            <person name="Thomas B.C."/>
            <person name="Singh A."/>
            <person name="Wilkins M.J."/>
            <person name="Karaoz U."/>
            <person name="Brodie E.L."/>
            <person name="Williams K.H."/>
            <person name="Hubbard S.S."/>
            <person name="Banfield J.F."/>
        </authorList>
    </citation>
    <scope>NUCLEOTIDE SEQUENCE [LARGE SCALE GENOMIC DNA]</scope>
</reference>
<dbReference type="EMBL" id="MHTH01000013">
    <property type="protein sequence ID" value="OHA58162.1"/>
    <property type="molecule type" value="Genomic_DNA"/>
</dbReference>
<proteinExistence type="predicted"/>
<dbReference type="STRING" id="1802436.A2370_00455"/>
<evidence type="ECO:0000313" key="8">
    <source>
        <dbReference type="EMBL" id="OHA58162.1"/>
    </source>
</evidence>
<organism evidence="8 9">
    <name type="scientific">Candidatus Vogelbacteria bacterium RIFOXYB1_FULL_42_16</name>
    <dbReference type="NCBI Taxonomy" id="1802436"/>
    <lineage>
        <taxon>Bacteria</taxon>
        <taxon>Candidatus Vogeliibacteriota</taxon>
    </lineage>
</organism>
<evidence type="ECO:0000313" key="9">
    <source>
        <dbReference type="Proteomes" id="UP000176222"/>
    </source>
</evidence>
<sequence length="198" mass="22666">MTTIIVDYITAILAVTGYPGLVFAMALESMIFPIPSEAIMPFAGFLWYSGEMTLLGIAWWSMVGSLIGSLFSYWLGYYGGRRLVLRFGHYLLLNEEHLKKTEEFFARSGEKAVFFSRFIPIVRHLISIPAGIGKMNLGKFVIYTAIGAFLWNDLLAIIGYYLGQNWEIIKEYGNYMDIIVVVGMVAVAIWFWWRKRRS</sequence>
<dbReference type="InterPro" id="IPR051311">
    <property type="entry name" value="DedA_domain"/>
</dbReference>
<evidence type="ECO:0000256" key="3">
    <source>
        <dbReference type="ARBA" id="ARBA00022692"/>
    </source>
</evidence>
<protein>
    <recommendedName>
        <fullName evidence="7">VTT domain-containing protein</fullName>
    </recommendedName>
</protein>
<name>A0A1G2QDV8_9BACT</name>
<dbReference type="Proteomes" id="UP000176222">
    <property type="component" value="Unassembled WGS sequence"/>
</dbReference>
<evidence type="ECO:0000259" key="7">
    <source>
        <dbReference type="Pfam" id="PF09335"/>
    </source>
</evidence>
<dbReference type="PANTHER" id="PTHR42709:SF6">
    <property type="entry name" value="UNDECAPRENYL PHOSPHATE TRANSPORTER A"/>
    <property type="match status" value="1"/>
</dbReference>
<feature type="domain" description="VTT" evidence="7">
    <location>
        <begin position="34"/>
        <end position="160"/>
    </location>
</feature>
<comment type="caution">
    <text evidence="8">The sequence shown here is derived from an EMBL/GenBank/DDBJ whole genome shotgun (WGS) entry which is preliminary data.</text>
</comment>
<feature type="transmembrane region" description="Helical" evidence="6">
    <location>
        <begin position="140"/>
        <end position="163"/>
    </location>
</feature>
<gene>
    <name evidence="8" type="ORF">A2370_00455</name>
</gene>
<evidence type="ECO:0000256" key="6">
    <source>
        <dbReference type="SAM" id="Phobius"/>
    </source>
</evidence>